<evidence type="ECO:0000256" key="1">
    <source>
        <dbReference type="SAM" id="MobiDB-lite"/>
    </source>
</evidence>
<reference evidence="3 4" key="1">
    <citation type="submission" date="2014-12" db="EMBL/GenBank/DDBJ databases">
        <title>Comparative genomics of the lactic acid bacteria isolated from the honey bee gut.</title>
        <authorList>
            <person name="Ellegaard K.M."/>
            <person name="Tamarit D."/>
            <person name="Javelind E."/>
            <person name="Olofsson T."/>
            <person name="Andersson S.G."/>
            <person name="Vasquez A."/>
        </authorList>
    </citation>
    <scope>NUCLEOTIDE SEQUENCE [LARGE SCALE GENOMIC DNA]</scope>
    <source>
        <strain evidence="3 4">Bin2</strain>
    </source>
</reference>
<organism evidence="3 4">
    <name type="scientific">Bifidobacterium asteroides</name>
    <dbReference type="NCBI Taxonomy" id="1684"/>
    <lineage>
        <taxon>Bacteria</taxon>
        <taxon>Bacillati</taxon>
        <taxon>Actinomycetota</taxon>
        <taxon>Actinomycetes</taxon>
        <taxon>Bifidobacteriales</taxon>
        <taxon>Bifidobacteriaceae</taxon>
        <taxon>Bifidobacterium</taxon>
    </lineage>
</organism>
<evidence type="ECO:0000313" key="4">
    <source>
        <dbReference type="Proteomes" id="UP000033648"/>
    </source>
</evidence>
<feature type="transmembrane region" description="Helical" evidence="2">
    <location>
        <begin position="64"/>
        <end position="82"/>
    </location>
</feature>
<sequence>MEQFDDADGAESGRSDATDSAVVQPHPDEATAVNKVSAHPEATIPDSEYSLAEIEQRRARPVRWVVFALAILLAIVIPYGYGRSLAINHTQGVLHYASVLDPRGIALIAWTVTVLTFMGIGMSIIESSSWFWRVVFVLGLAAEQLIAGLCLLKMNFWYSTFVVYQHQAILANAANLGIIAAGLGVAVFAVIFVAILVCVRKDSPWNTLTHSWSALSMFFIIELIAIAIVLFGGLITAA</sequence>
<dbReference type="OrthoDB" id="3231612at2"/>
<accession>A0A0F4KTZ9</accession>
<dbReference type="PATRIC" id="fig|1684.4.peg.1423"/>
<name>A0A0F4KTZ9_9BIFI</name>
<gene>
    <name evidence="3" type="ORF">JF69_13290</name>
</gene>
<feature type="region of interest" description="Disordered" evidence="1">
    <location>
        <begin position="1"/>
        <end position="34"/>
    </location>
</feature>
<feature type="transmembrane region" description="Helical" evidence="2">
    <location>
        <begin position="178"/>
        <end position="199"/>
    </location>
</feature>
<keyword evidence="2" id="KW-0472">Membrane</keyword>
<dbReference type="AlphaFoldDB" id="A0A0F4KTZ9"/>
<evidence type="ECO:0000256" key="2">
    <source>
        <dbReference type="SAM" id="Phobius"/>
    </source>
</evidence>
<proteinExistence type="predicted"/>
<dbReference type="Proteomes" id="UP000033648">
    <property type="component" value="Unassembled WGS sequence"/>
</dbReference>
<evidence type="ECO:0008006" key="5">
    <source>
        <dbReference type="Google" id="ProtNLM"/>
    </source>
</evidence>
<keyword evidence="2" id="KW-1133">Transmembrane helix</keyword>
<feature type="transmembrane region" description="Helical" evidence="2">
    <location>
        <begin position="134"/>
        <end position="158"/>
    </location>
</feature>
<feature type="transmembrane region" description="Helical" evidence="2">
    <location>
        <begin position="102"/>
        <end position="122"/>
    </location>
</feature>
<feature type="transmembrane region" description="Helical" evidence="2">
    <location>
        <begin position="211"/>
        <end position="235"/>
    </location>
</feature>
<evidence type="ECO:0000313" key="3">
    <source>
        <dbReference type="EMBL" id="KJY49464.1"/>
    </source>
</evidence>
<protein>
    <recommendedName>
        <fullName evidence="5">Teichoic acid transporter</fullName>
    </recommendedName>
</protein>
<keyword evidence="2" id="KW-0812">Transmembrane</keyword>
<dbReference type="EMBL" id="JWME01000012">
    <property type="protein sequence ID" value="KJY49464.1"/>
    <property type="molecule type" value="Genomic_DNA"/>
</dbReference>
<comment type="caution">
    <text evidence="3">The sequence shown here is derived from an EMBL/GenBank/DDBJ whole genome shotgun (WGS) entry which is preliminary data.</text>
</comment>